<keyword evidence="1" id="KW-0547">Nucleotide-binding</keyword>
<keyword evidence="2" id="KW-0378">Hydrolase</keyword>
<dbReference type="InterPro" id="IPR055206">
    <property type="entry name" value="DEXQc_SUV3"/>
</dbReference>
<dbReference type="GO" id="GO:0005524">
    <property type="term" value="F:ATP binding"/>
    <property type="evidence" value="ECO:0007669"/>
    <property type="project" value="UniProtKB-KW"/>
</dbReference>
<dbReference type="Pfam" id="PF00271">
    <property type="entry name" value="Helicase_C"/>
    <property type="match status" value="1"/>
</dbReference>
<dbReference type="OrthoDB" id="9807155at2"/>
<dbReference type="RefSeq" id="WP_035196419.1">
    <property type="nucleotide sequence ID" value="NZ_JJRY01000012.1"/>
</dbReference>
<evidence type="ECO:0000256" key="4">
    <source>
        <dbReference type="ARBA" id="ARBA00022840"/>
    </source>
</evidence>
<evidence type="ECO:0000313" key="9">
    <source>
        <dbReference type="Proteomes" id="UP000027936"/>
    </source>
</evidence>
<dbReference type="AlphaFoldDB" id="A0A072NL79"/>
<name>A0A072NL79_SCHAZ</name>
<feature type="domain" description="Helicase C-terminal" evidence="7">
    <location>
        <begin position="503"/>
        <end position="656"/>
    </location>
</feature>
<dbReference type="SUPFAM" id="SSF52540">
    <property type="entry name" value="P-loop containing nucleoside triphosphate hydrolases"/>
    <property type="match status" value="1"/>
</dbReference>
<evidence type="ECO:0000256" key="2">
    <source>
        <dbReference type="ARBA" id="ARBA00022801"/>
    </source>
</evidence>
<evidence type="ECO:0000256" key="3">
    <source>
        <dbReference type="ARBA" id="ARBA00022806"/>
    </source>
</evidence>
<evidence type="ECO:0000259" key="6">
    <source>
        <dbReference type="PROSITE" id="PS51192"/>
    </source>
</evidence>
<dbReference type="GO" id="GO:0016787">
    <property type="term" value="F:hydrolase activity"/>
    <property type="evidence" value="ECO:0007669"/>
    <property type="project" value="UniProtKB-KW"/>
</dbReference>
<dbReference type="InterPro" id="IPR014001">
    <property type="entry name" value="Helicase_ATP-bd"/>
</dbReference>
<feature type="domain" description="Helicase ATP-binding" evidence="6">
    <location>
        <begin position="351"/>
        <end position="475"/>
    </location>
</feature>
<reference evidence="8 9" key="1">
    <citation type="submission" date="2014-04" db="EMBL/GenBank/DDBJ databases">
        <title>Draft genome sequence of Bacillus azotoformans MEV2011, a (co-) denitrifying strain unable to grow in the presence of oxygen.</title>
        <authorList>
            <person name="Nielsen M."/>
            <person name="Schreiber L."/>
            <person name="Finster K."/>
            <person name="Schramm A."/>
        </authorList>
    </citation>
    <scope>NUCLEOTIDE SEQUENCE [LARGE SCALE GENOMIC DNA]</scope>
    <source>
        <strain evidence="8 9">MEV2011</strain>
    </source>
</reference>
<dbReference type="Gene3D" id="3.40.50.300">
    <property type="entry name" value="P-loop containing nucleotide triphosphate hydrolases"/>
    <property type="match status" value="2"/>
</dbReference>
<evidence type="ECO:0000259" key="7">
    <source>
        <dbReference type="PROSITE" id="PS51194"/>
    </source>
</evidence>
<dbReference type="SMART" id="SM00487">
    <property type="entry name" value="DEXDc"/>
    <property type="match status" value="1"/>
</dbReference>
<sequence>MNGILADYYSKAVERAKTMVMDDIDKYLETKEDIPSYEQYIRERGQFIGQIWLNAWLNATSSHASINEKVSYLTSKGFDVEGVKRKLINQMFRNEIREEEPFDVICWLDTKFLIQKEVWVQRYKKVRESYLCKKAIQIERESKRKLFLKLEYHIEQLLGEYYEEFYLYIRFLLGSQLAIEIEKQGVIQPMEDVTFSSYLYDEQESAYHNYRFVEEITEKYERLISTYLFDFGPNWLKNHLPSNLFDEYKESFGKPLSIDILKEVSFEPLDDLSYEIFEDLLNELMTDLIKLIDIPFDLEKHREIFNQDIMERKRKEIEEQEKRQRKKEEEERRKEEEKRMIEDIFGMEYSPPPGRNIKYILHVGETNTGKTFQAIENMKAAKSGIYLAPLRLLAFEIYDKLNEEGVPCSLKTGEEEKVVTDATHFSCTVKMFHEKDYYDVVVIDEAQMLADKDRGFSWYKAITKAKAKEVHIICSFNAKLIILDLLGESDVDVFEYRRDIPLEVEQHLFRLNDTRKGDALVCFSRRQVLETASELQRGKRKVSMIYGSMPPETRKKQMQRFLNGETTVIVATDAIGMGLNLPIRRIVFLENEKFDGTRRRRLTSQEVKQIAGRAGRKGIYDVGKVAFYSDPKTMGRLLEQEDQALHGFAIAPTTGVLEKFQKYSRHLGLFFYLWDKFKIPEGTKKAPLSEEKLLYEMIEGTIVEAKLSLTDLYGFLHLPFSTNEPTLRVQWKQKLEAIVAGEEIPDPIIKESGLEELELSYKSIGLHLLFLYKLGRATEAQYWERIREEISDKIHDQLKSGIQVARKVCKSCGKDLPLKYRFNLCDDCFYEKRSRKYQFNEWELRLK</sequence>
<dbReference type="InterPro" id="IPR050699">
    <property type="entry name" value="RNA-DNA_Helicase"/>
</dbReference>
<protein>
    <submittedName>
        <fullName evidence="8">DNA/RNA helicase, superfamily II</fullName>
    </submittedName>
</protein>
<evidence type="ECO:0000256" key="5">
    <source>
        <dbReference type="SAM" id="MobiDB-lite"/>
    </source>
</evidence>
<keyword evidence="3 8" id="KW-0347">Helicase</keyword>
<accession>A0A072NL79</accession>
<dbReference type="PATRIC" id="fig|1348973.3.peg.2858"/>
<organism evidence="8 9">
    <name type="scientific">Schinkia azotoformans MEV2011</name>
    <dbReference type="NCBI Taxonomy" id="1348973"/>
    <lineage>
        <taxon>Bacteria</taxon>
        <taxon>Bacillati</taxon>
        <taxon>Bacillota</taxon>
        <taxon>Bacilli</taxon>
        <taxon>Bacillales</taxon>
        <taxon>Bacillaceae</taxon>
        <taxon>Calidifontibacillus/Schinkia group</taxon>
        <taxon>Schinkia</taxon>
    </lineage>
</organism>
<dbReference type="SMART" id="SM00490">
    <property type="entry name" value="HELICc"/>
    <property type="match status" value="1"/>
</dbReference>
<dbReference type="PROSITE" id="PS51192">
    <property type="entry name" value="HELICASE_ATP_BIND_1"/>
    <property type="match status" value="1"/>
</dbReference>
<dbReference type="PANTHER" id="PTHR12131:SF1">
    <property type="entry name" value="ATP-DEPENDENT RNA HELICASE SUPV3L1, MITOCHONDRIAL-RELATED"/>
    <property type="match status" value="1"/>
</dbReference>
<dbReference type="Pfam" id="PF22527">
    <property type="entry name" value="DEXQc_Suv3"/>
    <property type="match status" value="1"/>
</dbReference>
<dbReference type="Gene3D" id="1.20.272.40">
    <property type="match status" value="1"/>
</dbReference>
<evidence type="ECO:0000313" key="8">
    <source>
        <dbReference type="EMBL" id="KEF37653.1"/>
    </source>
</evidence>
<dbReference type="GO" id="GO:0004386">
    <property type="term" value="F:helicase activity"/>
    <property type="evidence" value="ECO:0007669"/>
    <property type="project" value="UniProtKB-KW"/>
</dbReference>
<dbReference type="PROSITE" id="PS51194">
    <property type="entry name" value="HELICASE_CTER"/>
    <property type="match status" value="1"/>
</dbReference>
<dbReference type="Proteomes" id="UP000027936">
    <property type="component" value="Unassembled WGS sequence"/>
</dbReference>
<keyword evidence="4" id="KW-0067">ATP-binding</keyword>
<gene>
    <name evidence="8" type="ORF">M670_02955</name>
</gene>
<comment type="caution">
    <text evidence="8">The sequence shown here is derived from an EMBL/GenBank/DDBJ whole genome shotgun (WGS) entry which is preliminary data.</text>
</comment>
<feature type="region of interest" description="Disordered" evidence="5">
    <location>
        <begin position="317"/>
        <end position="337"/>
    </location>
</feature>
<dbReference type="InterPro" id="IPR027417">
    <property type="entry name" value="P-loop_NTPase"/>
</dbReference>
<evidence type="ECO:0000256" key="1">
    <source>
        <dbReference type="ARBA" id="ARBA00022741"/>
    </source>
</evidence>
<dbReference type="EMBL" id="JJRY01000012">
    <property type="protein sequence ID" value="KEF37653.1"/>
    <property type="molecule type" value="Genomic_DNA"/>
</dbReference>
<proteinExistence type="predicted"/>
<dbReference type="PANTHER" id="PTHR12131">
    <property type="entry name" value="ATP-DEPENDENT RNA AND DNA HELICASE"/>
    <property type="match status" value="1"/>
</dbReference>
<dbReference type="InterPro" id="IPR001650">
    <property type="entry name" value="Helicase_C-like"/>
</dbReference>